<dbReference type="GO" id="GO:0032511">
    <property type="term" value="P:late endosome to vacuole transport via multivesicular body sorting pathway"/>
    <property type="evidence" value="ECO:0007669"/>
    <property type="project" value="TreeGrafter"/>
</dbReference>
<proteinExistence type="inferred from homology"/>
<feature type="region of interest" description="Disordered" evidence="7">
    <location>
        <begin position="173"/>
        <end position="231"/>
    </location>
</feature>
<comment type="subcellular location">
    <subcellularLocation>
        <location evidence="1">Endosome membrane</location>
    </subcellularLocation>
</comment>
<accession>A0AAD3TS83</accession>
<sequence>MGLWQAALVRMGVAQPGPKITAQDRAILDLKLQRDKLRQYQRRLQSVLDREHEIARDALAKGDRRRAHLALRQRKYQSATLQRTDAQLATLQDLVASIEFTQIQAAVMHGLEAGSAALRALQAEVSLERVERIVDESREGVAYQREIEEVLATRMSPGEEDEVVAELEAMVREMQPDATDATKVPVLPDAPTKDPVLPDAQSKDPVALPDAPTAEPEPERENKPERVMLAA</sequence>
<gene>
    <name evidence="8" type="primary">VPS20</name>
    <name evidence="8" type="ORF">CspeluHIS016_0210490</name>
</gene>
<reference evidence="8" key="1">
    <citation type="journal article" date="2023" name="BMC Genomics">
        <title>Chromosome-level genome assemblies of Cutaneotrichosporon spp. (Trichosporonales, Basidiomycota) reveal imbalanced evolution between nucleotide sequences and chromosome synteny.</title>
        <authorList>
            <person name="Kobayashi Y."/>
            <person name="Kayamori A."/>
            <person name="Aoki K."/>
            <person name="Shiwa Y."/>
            <person name="Matsutani M."/>
            <person name="Fujita N."/>
            <person name="Sugita T."/>
            <person name="Iwasaki W."/>
            <person name="Tanaka N."/>
            <person name="Takashima M."/>
        </authorList>
    </citation>
    <scope>NUCLEOTIDE SEQUENCE</scope>
    <source>
        <strain evidence="8">HIS016</strain>
    </source>
</reference>
<evidence type="ECO:0000313" key="8">
    <source>
        <dbReference type="EMBL" id="GMK55993.1"/>
    </source>
</evidence>
<dbReference type="AlphaFoldDB" id="A0AAD3TS83"/>
<evidence type="ECO:0000313" key="9">
    <source>
        <dbReference type="Proteomes" id="UP001222932"/>
    </source>
</evidence>
<evidence type="ECO:0000256" key="6">
    <source>
        <dbReference type="ARBA" id="ARBA00023136"/>
    </source>
</evidence>
<dbReference type="Gene3D" id="1.10.287.1060">
    <property type="entry name" value="ESAT-6-like"/>
    <property type="match status" value="1"/>
</dbReference>
<evidence type="ECO:0000256" key="5">
    <source>
        <dbReference type="ARBA" id="ARBA00022927"/>
    </source>
</evidence>
<comment type="similarity">
    <text evidence="2">Belongs to the SNF7 family.</text>
</comment>
<dbReference type="GO" id="GO:0006900">
    <property type="term" value="P:vesicle budding from membrane"/>
    <property type="evidence" value="ECO:0007669"/>
    <property type="project" value="TreeGrafter"/>
</dbReference>
<evidence type="ECO:0000256" key="1">
    <source>
        <dbReference type="ARBA" id="ARBA00004608"/>
    </source>
</evidence>
<dbReference type="GO" id="GO:0005771">
    <property type="term" value="C:multivesicular body"/>
    <property type="evidence" value="ECO:0007669"/>
    <property type="project" value="TreeGrafter"/>
</dbReference>
<keyword evidence="5" id="KW-0653">Protein transport</keyword>
<reference evidence="8" key="2">
    <citation type="submission" date="2023-06" db="EMBL/GenBank/DDBJ databases">
        <authorList>
            <person name="Kobayashi Y."/>
            <person name="Kayamori A."/>
            <person name="Aoki K."/>
            <person name="Shiwa Y."/>
            <person name="Fujita N."/>
            <person name="Sugita T."/>
            <person name="Iwasaki W."/>
            <person name="Tanaka N."/>
            <person name="Takashima M."/>
        </authorList>
    </citation>
    <scope>NUCLEOTIDE SEQUENCE</scope>
    <source>
        <strain evidence="8">HIS016</strain>
    </source>
</reference>
<evidence type="ECO:0000256" key="3">
    <source>
        <dbReference type="ARBA" id="ARBA00022448"/>
    </source>
</evidence>
<keyword evidence="3" id="KW-0813">Transport</keyword>
<dbReference type="GO" id="GO:0015031">
    <property type="term" value="P:protein transport"/>
    <property type="evidence" value="ECO:0007669"/>
    <property type="project" value="UniProtKB-KW"/>
</dbReference>
<keyword evidence="4" id="KW-0967">Endosome</keyword>
<dbReference type="EMBL" id="BTCM01000002">
    <property type="protein sequence ID" value="GMK55993.1"/>
    <property type="molecule type" value="Genomic_DNA"/>
</dbReference>
<evidence type="ECO:0000256" key="7">
    <source>
        <dbReference type="SAM" id="MobiDB-lite"/>
    </source>
</evidence>
<dbReference type="InterPro" id="IPR005024">
    <property type="entry name" value="Snf7_fam"/>
</dbReference>
<dbReference type="GO" id="GO:0000815">
    <property type="term" value="C:ESCRT III complex"/>
    <property type="evidence" value="ECO:0007669"/>
    <property type="project" value="TreeGrafter"/>
</dbReference>
<name>A0AAD3TS83_9TREE</name>
<organism evidence="8 9">
    <name type="scientific">Cutaneotrichosporon spelunceum</name>
    <dbReference type="NCBI Taxonomy" id="1672016"/>
    <lineage>
        <taxon>Eukaryota</taxon>
        <taxon>Fungi</taxon>
        <taxon>Dikarya</taxon>
        <taxon>Basidiomycota</taxon>
        <taxon>Agaricomycotina</taxon>
        <taxon>Tremellomycetes</taxon>
        <taxon>Trichosporonales</taxon>
        <taxon>Trichosporonaceae</taxon>
        <taxon>Cutaneotrichosporon</taxon>
    </lineage>
</organism>
<keyword evidence="6" id="KW-0472">Membrane</keyword>
<evidence type="ECO:0000256" key="4">
    <source>
        <dbReference type="ARBA" id="ARBA00022753"/>
    </source>
</evidence>
<comment type="caution">
    <text evidence="8">The sequence shown here is derived from an EMBL/GenBank/DDBJ whole genome shotgun (WGS) entry which is preliminary data.</text>
</comment>
<dbReference type="Proteomes" id="UP001222932">
    <property type="component" value="Unassembled WGS sequence"/>
</dbReference>
<dbReference type="PANTHER" id="PTHR22761">
    <property type="entry name" value="CHARGED MULTIVESICULAR BODY PROTEIN"/>
    <property type="match status" value="1"/>
</dbReference>
<evidence type="ECO:0000256" key="2">
    <source>
        <dbReference type="ARBA" id="ARBA00006190"/>
    </source>
</evidence>
<protein>
    <recommendedName>
        <fullName evidence="10">Snf7-domain-containing protein</fullName>
    </recommendedName>
</protein>
<dbReference type="Pfam" id="PF03357">
    <property type="entry name" value="Snf7"/>
    <property type="match status" value="1"/>
</dbReference>
<dbReference type="PANTHER" id="PTHR22761:SF5">
    <property type="entry name" value="CHARGED MULTIVESICULAR BODY PROTEIN 6"/>
    <property type="match status" value="1"/>
</dbReference>
<feature type="compositionally biased region" description="Basic and acidic residues" evidence="7">
    <location>
        <begin position="217"/>
        <end position="231"/>
    </location>
</feature>
<evidence type="ECO:0008006" key="10">
    <source>
        <dbReference type="Google" id="ProtNLM"/>
    </source>
</evidence>
<keyword evidence="9" id="KW-1185">Reference proteome</keyword>